<keyword evidence="3" id="KW-0328">Glycosyltransferase</keyword>
<dbReference type="Pfam" id="PF13231">
    <property type="entry name" value="PMT_2"/>
    <property type="match status" value="1"/>
</dbReference>
<feature type="transmembrane region" description="Helical" evidence="8">
    <location>
        <begin position="410"/>
        <end position="429"/>
    </location>
</feature>
<feature type="transmembrane region" description="Helical" evidence="8">
    <location>
        <begin position="104"/>
        <end position="125"/>
    </location>
</feature>
<evidence type="ECO:0000256" key="6">
    <source>
        <dbReference type="ARBA" id="ARBA00022989"/>
    </source>
</evidence>
<name>F8D7A3_HALXS</name>
<feature type="domain" description="Glycosyltransferase RgtA/B/C/D-like" evidence="9">
    <location>
        <begin position="96"/>
        <end position="239"/>
    </location>
</feature>
<dbReference type="GO" id="GO:0016763">
    <property type="term" value="F:pentosyltransferase activity"/>
    <property type="evidence" value="ECO:0007669"/>
    <property type="project" value="TreeGrafter"/>
</dbReference>
<dbReference type="Pfam" id="PF25230">
    <property type="entry name" value="DUF7846"/>
    <property type="match status" value="1"/>
</dbReference>
<dbReference type="InterPro" id="IPR050297">
    <property type="entry name" value="LipidA_mod_glycosyltrf_83"/>
</dbReference>
<dbReference type="KEGG" id="hxa:Halxa_2048"/>
<evidence type="ECO:0000313" key="12">
    <source>
        <dbReference type="Proteomes" id="UP000006794"/>
    </source>
</evidence>
<dbReference type="STRING" id="797210.Halxa_2048"/>
<dbReference type="eggNOG" id="arCOG04615">
    <property type="taxonomic scope" value="Archaea"/>
</dbReference>
<protein>
    <submittedName>
        <fullName evidence="11">Uncharacterized protein</fullName>
    </submittedName>
</protein>
<accession>F8D7A3</accession>
<evidence type="ECO:0000256" key="8">
    <source>
        <dbReference type="SAM" id="Phobius"/>
    </source>
</evidence>
<keyword evidence="12" id="KW-1185">Reference proteome</keyword>
<dbReference type="GeneID" id="10797010"/>
<evidence type="ECO:0000313" key="11">
    <source>
        <dbReference type="EMBL" id="AEH36673.1"/>
    </source>
</evidence>
<evidence type="ECO:0000259" key="9">
    <source>
        <dbReference type="Pfam" id="PF13231"/>
    </source>
</evidence>
<feature type="transmembrane region" description="Helical" evidence="8">
    <location>
        <begin position="229"/>
        <end position="247"/>
    </location>
</feature>
<keyword evidence="4" id="KW-0808">Transferase</keyword>
<feature type="transmembrane region" description="Helical" evidence="8">
    <location>
        <begin position="328"/>
        <end position="348"/>
    </location>
</feature>
<evidence type="ECO:0000256" key="2">
    <source>
        <dbReference type="ARBA" id="ARBA00022475"/>
    </source>
</evidence>
<feature type="transmembrane region" description="Helical" evidence="8">
    <location>
        <begin position="199"/>
        <end position="217"/>
    </location>
</feature>
<evidence type="ECO:0000256" key="1">
    <source>
        <dbReference type="ARBA" id="ARBA00004651"/>
    </source>
</evidence>
<evidence type="ECO:0000256" key="4">
    <source>
        <dbReference type="ARBA" id="ARBA00022679"/>
    </source>
</evidence>
<feature type="transmembrane region" description="Helical" evidence="8">
    <location>
        <begin position="368"/>
        <end position="389"/>
    </location>
</feature>
<dbReference type="InterPro" id="IPR057168">
    <property type="entry name" value="DUF7846"/>
</dbReference>
<proteinExistence type="predicted"/>
<gene>
    <name evidence="11" type="ordered locus">Halxa_2048</name>
</gene>
<evidence type="ECO:0000256" key="5">
    <source>
        <dbReference type="ARBA" id="ARBA00022692"/>
    </source>
</evidence>
<feature type="transmembrane region" description="Helical" evidence="8">
    <location>
        <begin position="300"/>
        <end position="319"/>
    </location>
</feature>
<dbReference type="Proteomes" id="UP000006794">
    <property type="component" value="Chromosome"/>
</dbReference>
<dbReference type="EMBL" id="CP002839">
    <property type="protein sequence ID" value="AEH36673.1"/>
    <property type="molecule type" value="Genomic_DNA"/>
</dbReference>
<evidence type="ECO:0000259" key="10">
    <source>
        <dbReference type="Pfam" id="PF25230"/>
    </source>
</evidence>
<keyword evidence="6 8" id="KW-1133">Transmembrane helix</keyword>
<evidence type="ECO:0000256" key="7">
    <source>
        <dbReference type="ARBA" id="ARBA00023136"/>
    </source>
</evidence>
<organism evidence="11 12">
    <name type="scientific">Halopiger xanaduensis (strain DSM 18323 / JCM 14033 / SH-6)</name>
    <dbReference type="NCBI Taxonomy" id="797210"/>
    <lineage>
        <taxon>Archaea</taxon>
        <taxon>Methanobacteriati</taxon>
        <taxon>Methanobacteriota</taxon>
        <taxon>Stenosarchaea group</taxon>
        <taxon>Halobacteria</taxon>
        <taxon>Halobacteriales</taxon>
        <taxon>Natrialbaceae</taxon>
        <taxon>Halopiger</taxon>
    </lineage>
</organism>
<dbReference type="GO" id="GO:0005886">
    <property type="term" value="C:plasma membrane"/>
    <property type="evidence" value="ECO:0007669"/>
    <property type="project" value="UniProtKB-SubCell"/>
</dbReference>
<sequence length="697" mass="74219">MNLDEPRSRKMNRRTWYAAVAVVALVGAVAVWLLATRTFQYHSLNHDEGVYLQQAAMLLDGNLFLEPPVEDAFRPWFFVEDGDRLYPKYAPVPAAIFALGELVWSYRLALPAIAAAILALVALVVREAFDGRTGIAAAVAVLCSPLFLLESAVYLPYAPTTMCNLAFAYCYFRADRTDDVRWAAGAGAAIGLAFFARPYTAVLFAAPFIVHACWTLWRDPRAALPRQLATATLGLAGVALALAYNAVVTGSPLVFPYQAFAPHDGPGFGHRQILGHEAEYTVELALRSNALVLRSFATEWIAGGLLGAAAAAVGFVATVRRGLSPRQAVLAGVAPSVVVGNVFFWGNFNILGALEVADDGLIATHGPYYHFDLLVPFAAFGAVGALALATGLRRTLRRRTLTPRVARATLVAVLLVGALAAGGVTAASFDEKVDRNAAATDTYERVYEPLEDAPAPDERAVVFLPTPYGDWLNHPFQPFRNDPDFDGQRVYALGDRPFAVADAYPDRSLYRFAYRGAWSPQAGSPHASRLQPVDHVAGDAVRLNATVAVPDAASGATVTLTAADGSATSVASNASGSTSLWVTVTNDTVSVRGDGGNVDDSLPVADREDVTLTVFVDRGPGSSFSYRFELPVRTDGDAAALTPRVERCTAIRDCGGEAAYIPDESPDGTGGDVRTDLVALEGDEFGTENETAGATDP</sequence>
<dbReference type="RefSeq" id="WP_013879566.1">
    <property type="nucleotide sequence ID" value="NC_015666.1"/>
</dbReference>
<dbReference type="InterPro" id="IPR038731">
    <property type="entry name" value="RgtA/B/C-like"/>
</dbReference>
<dbReference type="PANTHER" id="PTHR33908:SF11">
    <property type="entry name" value="MEMBRANE PROTEIN"/>
    <property type="match status" value="1"/>
</dbReference>
<reference evidence="11 12" key="1">
    <citation type="journal article" date="2012" name="Stand. Genomic Sci.">
        <title>Complete genome sequence of Halopiger xanaduensis type strain (SH-6(T)).</title>
        <authorList>
            <person name="Anderson I."/>
            <person name="Tindall B.J."/>
            <person name="Rohde M."/>
            <person name="Lucas S."/>
            <person name="Han J."/>
            <person name="Lapidus A."/>
            <person name="Cheng J.F."/>
            <person name="Goodwin L."/>
            <person name="Pitluck S."/>
            <person name="Peters L."/>
            <person name="Pati A."/>
            <person name="Mikhailova N."/>
            <person name="Pagani I."/>
            <person name="Teshima H."/>
            <person name="Han C."/>
            <person name="Tapia R."/>
            <person name="Land M."/>
            <person name="Woyke T."/>
            <person name="Klenk H.P."/>
            <person name="Kyrpides N."/>
            <person name="Ivanova N."/>
        </authorList>
    </citation>
    <scope>NUCLEOTIDE SEQUENCE [LARGE SCALE GENOMIC DNA]</scope>
    <source>
        <strain evidence="12">DSM 18323 / JCM 14033 / SH-6</strain>
    </source>
</reference>
<keyword evidence="2" id="KW-1003">Cell membrane</keyword>
<keyword evidence="5 8" id="KW-0812">Transmembrane</keyword>
<feature type="transmembrane region" description="Helical" evidence="8">
    <location>
        <begin position="16"/>
        <end position="35"/>
    </location>
</feature>
<dbReference type="AlphaFoldDB" id="F8D7A3"/>
<feature type="transmembrane region" description="Helical" evidence="8">
    <location>
        <begin position="137"/>
        <end position="157"/>
    </location>
</feature>
<evidence type="ECO:0000256" key="3">
    <source>
        <dbReference type="ARBA" id="ARBA00022676"/>
    </source>
</evidence>
<dbReference type="PANTHER" id="PTHR33908">
    <property type="entry name" value="MANNOSYLTRANSFERASE YKCB-RELATED"/>
    <property type="match status" value="1"/>
</dbReference>
<dbReference type="HOGENOM" id="CLU_018666_0_0_2"/>
<keyword evidence="7 8" id="KW-0472">Membrane</keyword>
<comment type="subcellular location">
    <subcellularLocation>
        <location evidence="1">Cell membrane</location>
        <topology evidence="1">Multi-pass membrane protein</topology>
    </subcellularLocation>
</comment>
<dbReference type="GO" id="GO:0008610">
    <property type="term" value="P:lipid biosynthetic process"/>
    <property type="evidence" value="ECO:0007669"/>
    <property type="project" value="UniProtKB-ARBA"/>
</dbReference>
<feature type="domain" description="DUF7846" evidence="10">
    <location>
        <begin position="460"/>
        <end position="628"/>
    </location>
</feature>